<evidence type="ECO:0000313" key="2">
    <source>
        <dbReference type="Proteomes" id="UP000285456"/>
    </source>
</evidence>
<evidence type="ECO:0000313" key="1">
    <source>
        <dbReference type="EMBL" id="RHW32035.1"/>
    </source>
</evidence>
<dbReference type="GO" id="GO:0000287">
    <property type="term" value="F:magnesium ion binding"/>
    <property type="evidence" value="ECO:0007669"/>
    <property type="project" value="InterPro"/>
</dbReference>
<dbReference type="InterPro" id="IPR008822">
    <property type="entry name" value="Endonuclease_RusA-like"/>
</dbReference>
<dbReference type="Proteomes" id="UP000285456">
    <property type="component" value="Unassembled WGS sequence"/>
</dbReference>
<dbReference type="Gene3D" id="3.30.1330.70">
    <property type="entry name" value="Holliday junction resolvase RusA"/>
    <property type="match status" value="1"/>
</dbReference>
<protein>
    <submittedName>
        <fullName evidence="1">RusA family crossover junction endodeoxyribonuclease</fullName>
    </submittedName>
</protein>
<dbReference type="InterPro" id="IPR036614">
    <property type="entry name" value="RusA-like_sf"/>
</dbReference>
<sequence>MAGDPGVFPSVNHIYQRTKNGRQKLTKPAENLLEKWNSLAQIWSYNNGWELRSDKVVVEITTYFPNDNKERDTHNAIKLMMDALEGVIYKKDSKALPRIMDFHKVEDNDAPHFMLTIYKKEEEYEIMQSRYREAS</sequence>
<organism evidence="1 2">
    <name type="scientific">Oceanobacillus profundus</name>
    <dbReference type="NCBI Taxonomy" id="372463"/>
    <lineage>
        <taxon>Bacteria</taxon>
        <taxon>Bacillati</taxon>
        <taxon>Bacillota</taxon>
        <taxon>Bacilli</taxon>
        <taxon>Bacillales</taxon>
        <taxon>Bacillaceae</taxon>
        <taxon>Oceanobacillus</taxon>
    </lineage>
</organism>
<dbReference type="SUPFAM" id="SSF103084">
    <property type="entry name" value="Holliday junction resolvase RusA"/>
    <property type="match status" value="1"/>
</dbReference>
<dbReference type="EMBL" id="QWEH01000007">
    <property type="protein sequence ID" value="RHW32035.1"/>
    <property type="molecule type" value="Genomic_DNA"/>
</dbReference>
<name>A0A417YGX3_9BACI</name>
<dbReference type="OrthoDB" id="2375410at2"/>
<dbReference type="GO" id="GO:0006310">
    <property type="term" value="P:DNA recombination"/>
    <property type="evidence" value="ECO:0007669"/>
    <property type="project" value="InterPro"/>
</dbReference>
<comment type="caution">
    <text evidence="1">The sequence shown here is derived from an EMBL/GenBank/DDBJ whole genome shotgun (WGS) entry which is preliminary data.</text>
</comment>
<keyword evidence="2" id="KW-1185">Reference proteome</keyword>
<accession>A0A417YGX3</accession>
<dbReference type="AlphaFoldDB" id="A0A417YGX3"/>
<dbReference type="Pfam" id="PF05866">
    <property type="entry name" value="RusA"/>
    <property type="match status" value="1"/>
</dbReference>
<proteinExistence type="predicted"/>
<gene>
    <name evidence="1" type="ORF">D1B32_11430</name>
</gene>
<dbReference type="GO" id="GO:0006281">
    <property type="term" value="P:DNA repair"/>
    <property type="evidence" value="ECO:0007669"/>
    <property type="project" value="InterPro"/>
</dbReference>
<reference evidence="1 2" key="1">
    <citation type="journal article" date="2007" name="Int. J. Syst. Evol. Microbiol.">
        <title>Oceanobacillus profundus sp. nov., isolated from a deep-sea sediment core.</title>
        <authorList>
            <person name="Kim Y.G."/>
            <person name="Choi D.H."/>
            <person name="Hyun S."/>
            <person name="Cho B.C."/>
        </authorList>
    </citation>
    <scope>NUCLEOTIDE SEQUENCE [LARGE SCALE GENOMIC DNA]</scope>
    <source>
        <strain evidence="1 2">DSM 18246</strain>
    </source>
</reference>